<feature type="signal peptide" evidence="1">
    <location>
        <begin position="1"/>
        <end position="23"/>
    </location>
</feature>
<dbReference type="EMBL" id="JBBYHR010000010">
    <property type="protein sequence ID" value="MEL1245915.1"/>
    <property type="molecule type" value="Genomic_DNA"/>
</dbReference>
<organism evidence="3 4">
    <name type="scientific">Flavobacterium arundinis</name>
    <dbReference type="NCBI Taxonomy" id="3139143"/>
    <lineage>
        <taxon>Bacteria</taxon>
        <taxon>Pseudomonadati</taxon>
        <taxon>Bacteroidota</taxon>
        <taxon>Flavobacteriia</taxon>
        <taxon>Flavobacteriales</taxon>
        <taxon>Flavobacteriaceae</taxon>
        <taxon>Flavobacterium</taxon>
    </lineage>
</organism>
<gene>
    <name evidence="3" type="ORF">AAEO56_16695</name>
</gene>
<keyword evidence="1" id="KW-0732">Signal</keyword>
<dbReference type="Proteomes" id="UP001464555">
    <property type="component" value="Unassembled WGS sequence"/>
</dbReference>
<dbReference type="RefSeq" id="WP_341698212.1">
    <property type="nucleotide sequence ID" value="NZ_JBBYHR010000010.1"/>
</dbReference>
<dbReference type="PROSITE" id="PS51257">
    <property type="entry name" value="PROKAR_LIPOPROTEIN"/>
    <property type="match status" value="1"/>
</dbReference>
<keyword evidence="4" id="KW-1185">Reference proteome</keyword>
<sequence length="310" mass="34659">MTFIKNKIAVFGIFFMLTLSGCAQQPPCNQIKAEFTDHSATDAQKQATIELIGKRLKSKNLRADITIEKNMIIAKMPCEGSDKAPHCFYQDKFAIYETYETAELNAAMDAIGRVADSLADNAHEIANGYTAYVMRFEEMLDRKFADVAVIGVCPIIRTEEFMRLVSRPESKKLLPAGLSFVFGLPEKNAPGVLVYAIRAPDNAQPPVTIDMLEETDVQRSYNKINYDVMLEFKDKYIAAWEALTRKNTRKFLAIVLDGRVLSCPMVTAPIKGGKAAISGNMDRRQAETMAERITMSLPLEVLITEVKLLQ</sequence>
<name>A0ABU9I0G4_9FLAO</name>
<feature type="domain" description="SecDF P1 head subdomain" evidence="2">
    <location>
        <begin position="204"/>
        <end position="290"/>
    </location>
</feature>
<evidence type="ECO:0000259" key="2">
    <source>
        <dbReference type="Pfam" id="PF22599"/>
    </source>
</evidence>
<comment type="caution">
    <text evidence="3">The sequence shown here is derived from an EMBL/GenBank/DDBJ whole genome shotgun (WGS) entry which is preliminary data.</text>
</comment>
<proteinExistence type="predicted"/>
<dbReference type="Gene3D" id="3.30.1360.200">
    <property type="match status" value="1"/>
</dbReference>
<reference evidence="3 4" key="1">
    <citation type="submission" date="2024-04" db="EMBL/GenBank/DDBJ databases">
        <title>Flavobacterium sp. DGU11 16S ribosomal RNA gene Genome sequencing and assembly.</title>
        <authorList>
            <person name="Park S."/>
        </authorList>
    </citation>
    <scope>NUCLEOTIDE SEQUENCE [LARGE SCALE GENOMIC DNA]</scope>
    <source>
        <strain evidence="3 4">DGU11</strain>
    </source>
</reference>
<evidence type="ECO:0000313" key="3">
    <source>
        <dbReference type="EMBL" id="MEL1245915.1"/>
    </source>
</evidence>
<protein>
    <recommendedName>
        <fullName evidence="2">SecDF P1 head subdomain domain-containing protein</fullName>
    </recommendedName>
</protein>
<evidence type="ECO:0000256" key="1">
    <source>
        <dbReference type="SAM" id="SignalP"/>
    </source>
</evidence>
<accession>A0ABU9I0G4</accession>
<feature type="chain" id="PRO_5046002609" description="SecDF P1 head subdomain domain-containing protein" evidence="1">
    <location>
        <begin position="24"/>
        <end position="310"/>
    </location>
</feature>
<dbReference type="Pfam" id="PF22599">
    <property type="entry name" value="SecDF_P1_head"/>
    <property type="match status" value="1"/>
</dbReference>
<dbReference type="InterPro" id="IPR054384">
    <property type="entry name" value="SecDF_P1_head"/>
</dbReference>
<evidence type="ECO:0000313" key="4">
    <source>
        <dbReference type="Proteomes" id="UP001464555"/>
    </source>
</evidence>